<dbReference type="Proteomes" id="UP001055172">
    <property type="component" value="Unassembled WGS sequence"/>
</dbReference>
<keyword evidence="3" id="KW-1185">Reference proteome</keyword>
<organism evidence="2 3">
    <name type="scientific">Colletotrichum liriopes</name>
    <dbReference type="NCBI Taxonomy" id="708192"/>
    <lineage>
        <taxon>Eukaryota</taxon>
        <taxon>Fungi</taxon>
        <taxon>Dikarya</taxon>
        <taxon>Ascomycota</taxon>
        <taxon>Pezizomycotina</taxon>
        <taxon>Sordariomycetes</taxon>
        <taxon>Hypocreomycetidae</taxon>
        <taxon>Glomerellales</taxon>
        <taxon>Glomerellaceae</taxon>
        <taxon>Colletotrichum</taxon>
        <taxon>Colletotrichum spaethianum species complex</taxon>
    </lineage>
</organism>
<accession>A0AA37LS53</accession>
<evidence type="ECO:0000256" key="1">
    <source>
        <dbReference type="SAM" id="Coils"/>
    </source>
</evidence>
<gene>
    <name evidence="2" type="ORF">ColLi_05230</name>
</gene>
<dbReference type="AlphaFoldDB" id="A0AA37LS53"/>
<comment type="caution">
    <text evidence="2">The sequence shown here is derived from an EMBL/GenBank/DDBJ whole genome shotgun (WGS) entry which is preliminary data.</text>
</comment>
<dbReference type="EMBL" id="BPPX01000009">
    <property type="protein sequence ID" value="GJC82392.1"/>
    <property type="molecule type" value="Genomic_DNA"/>
</dbReference>
<evidence type="ECO:0000313" key="3">
    <source>
        <dbReference type="Proteomes" id="UP001055172"/>
    </source>
</evidence>
<sequence>MAQATGPTAECPLMGNTRVKMLEALESSFILCRFMQCEMLDCLQEDVQSTPLRRTRDVFNREISAGCPMVQLIHATASGLLLSLIKGTLAYDYHPDRRRQTYPEKGAGTYAVAPYIEGRDGKFLCRNELREIVNDLDQYLEAYTRLQVHQGDRSLMQPGERRLVRFANEVDQVFSPGWTPTKPTALRWVTSQVSFLGITALRESLHLRDQNSPDVTGTVWQEQAPIYVGCSNAMEACLPQHRPENGLSRTSKAPGLLLSLLKKRGHDVRVVAVPVVKTWTDDMLPCSEVVVTLLAQSLTEQGGLNVIDGGGRSDNSRSLASQEESRVEVMGQFPFVKENTDSTFQAINEINELVTILDDLVALAQTFETSKDELEDSAAEAQHVMDMLDNVNAALESQLEMAQKELDKLLSIRDSHLMIKDSVAQWKAYGDVYGYGARDNTKN</sequence>
<keyword evidence="1" id="KW-0175">Coiled coil</keyword>
<reference evidence="2 3" key="1">
    <citation type="submission" date="2021-07" db="EMBL/GenBank/DDBJ databases">
        <title>Genome data of Colletotrichum spaethianum.</title>
        <authorList>
            <person name="Utami Y.D."/>
            <person name="Hiruma K."/>
        </authorList>
    </citation>
    <scope>NUCLEOTIDE SEQUENCE [LARGE SCALE GENOMIC DNA]</scope>
    <source>
        <strain evidence="2 3">MAFF 242679</strain>
    </source>
</reference>
<name>A0AA37LS53_9PEZI</name>
<feature type="coiled-coil region" evidence="1">
    <location>
        <begin position="371"/>
        <end position="412"/>
    </location>
</feature>
<evidence type="ECO:0000313" key="2">
    <source>
        <dbReference type="EMBL" id="GJC82392.1"/>
    </source>
</evidence>
<proteinExistence type="predicted"/>
<protein>
    <submittedName>
        <fullName evidence="2">Uncharacterized protein</fullName>
    </submittedName>
</protein>